<dbReference type="SUPFAM" id="SSF47616">
    <property type="entry name" value="GST C-terminal domain-like"/>
    <property type="match status" value="1"/>
</dbReference>
<evidence type="ECO:0000256" key="3">
    <source>
        <dbReference type="SAM" id="Phobius"/>
    </source>
</evidence>
<dbReference type="GO" id="GO:0016020">
    <property type="term" value="C:membrane"/>
    <property type="evidence" value="ECO:0007669"/>
    <property type="project" value="UniProtKB-SubCell"/>
</dbReference>
<feature type="transmembrane region" description="Helical" evidence="3">
    <location>
        <begin position="112"/>
        <end position="131"/>
    </location>
</feature>
<evidence type="ECO:0000256" key="1">
    <source>
        <dbReference type="ARBA" id="ARBA00004141"/>
    </source>
</evidence>
<dbReference type="Gene3D" id="1.20.1050.10">
    <property type="match status" value="1"/>
</dbReference>
<dbReference type="KEGG" id="trg:TRUGW13939_07693"/>
<feature type="transmembrane region" description="Helical" evidence="3">
    <location>
        <begin position="386"/>
        <end position="410"/>
    </location>
</feature>
<dbReference type="EMBL" id="CP055901">
    <property type="protein sequence ID" value="QKX60548.1"/>
    <property type="molecule type" value="Genomic_DNA"/>
</dbReference>
<dbReference type="Proteomes" id="UP000509510">
    <property type="component" value="Chromosome IV"/>
</dbReference>
<evidence type="ECO:0000313" key="6">
    <source>
        <dbReference type="Proteomes" id="UP000509510"/>
    </source>
</evidence>
<dbReference type="Gene3D" id="1.20.1250.20">
    <property type="entry name" value="MFS general substrate transporter like domains"/>
    <property type="match status" value="2"/>
</dbReference>
<dbReference type="GeneID" id="55995183"/>
<name>A0A7H8R3E3_TALRU</name>
<dbReference type="InterPro" id="IPR054416">
    <property type="entry name" value="GST_UstS-like_C"/>
</dbReference>
<proteinExistence type="inferred from homology"/>
<evidence type="ECO:0000313" key="5">
    <source>
        <dbReference type="EMBL" id="QKX60548.1"/>
    </source>
</evidence>
<feature type="transmembrane region" description="Helical" evidence="3">
    <location>
        <begin position="430"/>
        <end position="449"/>
    </location>
</feature>
<protein>
    <recommendedName>
        <fullName evidence="4">Glutathione S-transferase UstS-like C-terminal domain-containing protein</fullName>
    </recommendedName>
</protein>
<dbReference type="InterPro" id="IPR011701">
    <property type="entry name" value="MFS"/>
</dbReference>
<dbReference type="InterPro" id="IPR036282">
    <property type="entry name" value="Glutathione-S-Trfase_C_sf"/>
</dbReference>
<dbReference type="PANTHER" id="PTHR11360:SF156">
    <property type="entry name" value="MONOCARBOXYLATE TRANSPORTER, PUTATIVE (AFU_ORTHOLOGUE AFUA_4G14260)-RELATED"/>
    <property type="match status" value="1"/>
</dbReference>
<feature type="transmembrane region" description="Helical" evidence="3">
    <location>
        <begin position="248"/>
        <end position="265"/>
    </location>
</feature>
<keyword evidence="6" id="KW-1185">Reference proteome</keyword>
<dbReference type="InterPro" id="IPR050327">
    <property type="entry name" value="Proton-linked_MCT"/>
</dbReference>
<dbReference type="AlphaFoldDB" id="A0A7H8R3E3"/>
<dbReference type="InterPro" id="IPR036259">
    <property type="entry name" value="MFS_trans_sf"/>
</dbReference>
<dbReference type="InterPro" id="IPR036249">
    <property type="entry name" value="Thioredoxin-like_sf"/>
</dbReference>
<dbReference type="OrthoDB" id="2213137at2759"/>
<dbReference type="Gene3D" id="3.40.30.10">
    <property type="entry name" value="Glutaredoxin"/>
    <property type="match status" value="1"/>
</dbReference>
<accession>A0A7H8R3E3</accession>
<comment type="subcellular location">
    <subcellularLocation>
        <location evidence="1">Membrane</location>
        <topology evidence="1">Multi-pass membrane protein</topology>
    </subcellularLocation>
</comment>
<reference evidence="6" key="1">
    <citation type="submission" date="2020-06" db="EMBL/GenBank/DDBJ databases">
        <title>A chromosome-scale genome assembly of Talaromyces rugulosus W13939.</title>
        <authorList>
            <person name="Wang B."/>
            <person name="Guo L."/>
            <person name="Ye K."/>
            <person name="Wang L."/>
        </authorList>
    </citation>
    <scope>NUCLEOTIDE SEQUENCE [LARGE SCALE GENOMIC DNA]</scope>
    <source>
        <strain evidence="6">W13939</strain>
    </source>
</reference>
<sequence>MSETEEYSPPRRDGERDILELEESAVDAEQRQIESSRTKLAVLIGSGIIQLPIWGFAMSYGVFQQYYFDNWTLEGNRNITGVIGTTANGVMYLSMPFLFALFTRRWAHRRQIAALCGTVIACVSFFLSAYSTTVGHLLVTQGIASALGCALVYSPTTLSLGEWYSSSNRALAYGIVLSCKNIVGTSCPFMLRALIDHYGFRTTLKAWTAIVGGTSILAIFMIPTHPSKVSIHKTRARKIPWEFLRHRSIYFYSIAIIFQSSGYGIPQTYLSTYARDIVMLSQTSGTLMLALFNAPGIIASSFFGWLSDNKRVSLSAQAVSAIPPISCTLATFFFWGLTTQGNIGLLIVFSMTFGFFSSGYSATWGGMLKQMERESAERNEPIDPGMLYGILNGVRGIGYTGGGFAGMGLLTAGTISANPLFGYGTSYGPLILFTGLSSLLGGWVVLWGWNWKRLLSFSSERVHLFDLYSNFSGSSKSWSYNTLKARAVLNFKGIPYTQSWVTYPDIKLLGASLGLPPNEQGRAYTLPTIVHKASVTSSPTGALTDSVSIALHLDKTFPSPPLFPSGDASYALFVAVAKIITLIEPGFRPFVVPRVPAHLDPRGQKYFIETRTAALGKPLAEVLPTDKESVDKLWKIVETESAPLVKMLKGKEHKRGPFFEGETAGFADLWLACHLAFIERFDKELFGKFLGLGNGEIKALYDASLPWIEGQGEEKEWLIPQAAS</sequence>
<keyword evidence="3" id="KW-0812">Transmembrane</keyword>
<comment type="similarity">
    <text evidence="2">Belongs to the major facilitator superfamily. Monocarboxylate porter (TC 2.A.1.13) family.</text>
</comment>
<feature type="transmembrane region" description="Helical" evidence="3">
    <location>
        <begin position="318"/>
        <end position="337"/>
    </location>
</feature>
<gene>
    <name evidence="5" type="ORF">TRUGW13939_07693</name>
</gene>
<dbReference type="Pfam" id="PF22041">
    <property type="entry name" value="GST_C_7"/>
    <property type="match status" value="1"/>
</dbReference>
<dbReference type="GO" id="GO:0022857">
    <property type="term" value="F:transmembrane transporter activity"/>
    <property type="evidence" value="ECO:0007669"/>
    <property type="project" value="InterPro"/>
</dbReference>
<feature type="transmembrane region" description="Helical" evidence="3">
    <location>
        <begin position="170"/>
        <end position="195"/>
    </location>
</feature>
<evidence type="ECO:0000259" key="4">
    <source>
        <dbReference type="Pfam" id="PF22041"/>
    </source>
</evidence>
<dbReference type="PANTHER" id="PTHR11360">
    <property type="entry name" value="MONOCARBOXYLATE TRANSPORTER"/>
    <property type="match status" value="1"/>
</dbReference>
<feature type="transmembrane region" description="Helical" evidence="3">
    <location>
        <begin position="40"/>
        <end position="59"/>
    </location>
</feature>
<dbReference type="Pfam" id="PF07690">
    <property type="entry name" value="MFS_1"/>
    <property type="match status" value="1"/>
</dbReference>
<keyword evidence="3" id="KW-0472">Membrane</keyword>
<feature type="transmembrane region" description="Helical" evidence="3">
    <location>
        <begin position="285"/>
        <end position="306"/>
    </location>
</feature>
<dbReference type="SUPFAM" id="SSF103473">
    <property type="entry name" value="MFS general substrate transporter"/>
    <property type="match status" value="1"/>
</dbReference>
<dbReference type="RefSeq" id="XP_035346724.1">
    <property type="nucleotide sequence ID" value="XM_035490831.1"/>
</dbReference>
<evidence type="ECO:0000256" key="2">
    <source>
        <dbReference type="ARBA" id="ARBA00006727"/>
    </source>
</evidence>
<feature type="domain" description="Glutathione S-transferase UstS-like C-terminal" evidence="4">
    <location>
        <begin position="583"/>
        <end position="703"/>
    </location>
</feature>
<organism evidence="5 6">
    <name type="scientific">Talaromyces rugulosus</name>
    <name type="common">Penicillium rugulosum</name>
    <dbReference type="NCBI Taxonomy" id="121627"/>
    <lineage>
        <taxon>Eukaryota</taxon>
        <taxon>Fungi</taxon>
        <taxon>Dikarya</taxon>
        <taxon>Ascomycota</taxon>
        <taxon>Pezizomycotina</taxon>
        <taxon>Eurotiomycetes</taxon>
        <taxon>Eurotiomycetidae</taxon>
        <taxon>Eurotiales</taxon>
        <taxon>Trichocomaceae</taxon>
        <taxon>Talaromyces</taxon>
        <taxon>Talaromyces sect. Islandici</taxon>
    </lineage>
</organism>
<feature type="transmembrane region" description="Helical" evidence="3">
    <location>
        <begin position="79"/>
        <end position="100"/>
    </location>
</feature>
<dbReference type="SUPFAM" id="SSF52833">
    <property type="entry name" value="Thioredoxin-like"/>
    <property type="match status" value="1"/>
</dbReference>
<feature type="transmembrane region" description="Helical" evidence="3">
    <location>
        <begin position="343"/>
        <end position="365"/>
    </location>
</feature>
<feature type="transmembrane region" description="Helical" evidence="3">
    <location>
        <begin position="207"/>
        <end position="227"/>
    </location>
</feature>
<feature type="transmembrane region" description="Helical" evidence="3">
    <location>
        <begin position="137"/>
        <end position="158"/>
    </location>
</feature>
<keyword evidence="3" id="KW-1133">Transmembrane helix</keyword>